<dbReference type="Pfam" id="PF02645">
    <property type="entry name" value="DegV"/>
    <property type="match status" value="1"/>
</dbReference>
<dbReference type="EMBL" id="DVHH01000190">
    <property type="protein sequence ID" value="HIR55509.1"/>
    <property type="molecule type" value="Genomic_DNA"/>
</dbReference>
<evidence type="ECO:0000313" key="2">
    <source>
        <dbReference type="EMBL" id="HIR55509.1"/>
    </source>
</evidence>
<reference evidence="2" key="2">
    <citation type="journal article" date="2021" name="PeerJ">
        <title>Extensive microbial diversity within the chicken gut microbiome revealed by metagenomics and culture.</title>
        <authorList>
            <person name="Gilroy R."/>
            <person name="Ravi A."/>
            <person name="Getino M."/>
            <person name="Pursley I."/>
            <person name="Horton D.L."/>
            <person name="Alikhan N.F."/>
            <person name="Baker D."/>
            <person name="Gharbi K."/>
            <person name="Hall N."/>
            <person name="Watson M."/>
            <person name="Adriaenssens E.M."/>
            <person name="Foster-Nyarko E."/>
            <person name="Jarju S."/>
            <person name="Secka A."/>
            <person name="Antonio M."/>
            <person name="Oren A."/>
            <person name="Chaudhuri R.R."/>
            <person name="La Ragione R."/>
            <person name="Hildebrand F."/>
            <person name="Pallen M.J."/>
        </authorList>
    </citation>
    <scope>NUCLEOTIDE SEQUENCE</scope>
    <source>
        <strain evidence="2">ChiGjej3B3-7149</strain>
    </source>
</reference>
<keyword evidence="1" id="KW-0446">Lipid-binding</keyword>
<accession>A0A9D1J024</accession>
<dbReference type="PANTHER" id="PTHR33434:SF2">
    <property type="entry name" value="FATTY ACID-BINDING PROTEIN TM_1468"/>
    <property type="match status" value="1"/>
</dbReference>
<dbReference type="InterPro" id="IPR043168">
    <property type="entry name" value="DegV_C"/>
</dbReference>
<name>A0A9D1J024_9FIRM</name>
<dbReference type="InterPro" id="IPR050270">
    <property type="entry name" value="DegV_domain_contain"/>
</dbReference>
<organism evidence="2 3">
    <name type="scientific">Candidatus Scatomorpha intestinigallinarum</name>
    <dbReference type="NCBI Taxonomy" id="2840923"/>
    <lineage>
        <taxon>Bacteria</taxon>
        <taxon>Bacillati</taxon>
        <taxon>Bacillota</taxon>
        <taxon>Clostridia</taxon>
        <taxon>Eubacteriales</taxon>
        <taxon>Candidatus Scatomorpha</taxon>
    </lineage>
</organism>
<protein>
    <submittedName>
        <fullName evidence="2">DegV family protein</fullName>
    </submittedName>
</protein>
<dbReference type="AlphaFoldDB" id="A0A9D1J024"/>
<reference evidence="2" key="1">
    <citation type="submission" date="2020-10" db="EMBL/GenBank/DDBJ databases">
        <authorList>
            <person name="Gilroy R."/>
        </authorList>
    </citation>
    <scope>NUCLEOTIDE SEQUENCE</scope>
    <source>
        <strain evidence="2">ChiGjej3B3-7149</strain>
    </source>
</reference>
<proteinExistence type="predicted"/>
<comment type="caution">
    <text evidence="2">The sequence shown here is derived from an EMBL/GenBank/DDBJ whole genome shotgun (WGS) entry which is preliminary data.</text>
</comment>
<evidence type="ECO:0000313" key="3">
    <source>
        <dbReference type="Proteomes" id="UP000824238"/>
    </source>
</evidence>
<gene>
    <name evidence="2" type="ORF">IAD36_07960</name>
</gene>
<dbReference type="NCBIfam" id="TIGR00762">
    <property type="entry name" value="DegV"/>
    <property type="match status" value="1"/>
</dbReference>
<dbReference type="Gene3D" id="3.30.1180.10">
    <property type="match status" value="1"/>
</dbReference>
<dbReference type="PANTHER" id="PTHR33434">
    <property type="entry name" value="DEGV DOMAIN-CONTAINING PROTEIN DR_1986-RELATED"/>
    <property type="match status" value="1"/>
</dbReference>
<dbReference type="Gene3D" id="3.40.50.10170">
    <property type="match status" value="1"/>
</dbReference>
<dbReference type="GO" id="GO:0008289">
    <property type="term" value="F:lipid binding"/>
    <property type="evidence" value="ECO:0007669"/>
    <property type="project" value="UniProtKB-KW"/>
</dbReference>
<evidence type="ECO:0000256" key="1">
    <source>
        <dbReference type="ARBA" id="ARBA00023121"/>
    </source>
</evidence>
<sequence length="285" mass="30604">MAIRIITDSTSDFTRAEAAQLGLEIVPLKTRFGDEEYIDGVTISPKEFYEKLIEGDVLPTTSQPSPSEFEEVYDRVLGPEDEAVVITISAELSGTCQSALIAAEKYEGRVHVVDSRSASIGTQILVRRALELAPGAKGAAELARRLTREREHICVIALLDTLEYLRRGGRISSAVAFAGGVLAIKPVISIHDGAVQLVGRARGSKNGNNLLSEFIKKRGGVDFSLPHTLGYTGLSDALLQKYVHDSAHLWTEHAESLPVCLIGSVIGSHGGPGAVAVAFFRRGDL</sequence>
<dbReference type="InterPro" id="IPR003797">
    <property type="entry name" value="DegV"/>
</dbReference>
<dbReference type="SUPFAM" id="SSF82549">
    <property type="entry name" value="DAK1/DegV-like"/>
    <property type="match status" value="1"/>
</dbReference>
<dbReference type="PROSITE" id="PS51482">
    <property type="entry name" value="DEGV"/>
    <property type="match status" value="1"/>
</dbReference>
<dbReference type="Proteomes" id="UP000824238">
    <property type="component" value="Unassembled WGS sequence"/>
</dbReference>